<dbReference type="GO" id="GO:0004427">
    <property type="term" value="F:inorganic diphosphate phosphatase activity"/>
    <property type="evidence" value="ECO:0007669"/>
    <property type="project" value="UniProtKB-EC"/>
</dbReference>
<comment type="caution">
    <text evidence="9">The sequence shown here is derived from an EMBL/GenBank/DDBJ whole genome shotgun (WGS) entry which is preliminary data.</text>
</comment>
<organism evidence="9">
    <name type="scientific">uncultured bacterium</name>
    <name type="common">gcode 4</name>
    <dbReference type="NCBI Taxonomy" id="1234023"/>
    <lineage>
        <taxon>Bacteria</taxon>
        <taxon>environmental samples</taxon>
    </lineage>
</organism>
<evidence type="ECO:0000256" key="7">
    <source>
        <dbReference type="ARBA" id="ARBA00047820"/>
    </source>
</evidence>
<feature type="non-terminal residue" evidence="9">
    <location>
        <position position="299"/>
    </location>
</feature>
<proteinExistence type="predicted"/>
<dbReference type="Pfam" id="PF01368">
    <property type="entry name" value="DHH"/>
    <property type="match status" value="1"/>
</dbReference>
<gene>
    <name evidence="9" type="ORF">ACD_3C00073G0001</name>
</gene>
<dbReference type="PANTHER" id="PTHR47618">
    <property type="entry name" value="BIFUNCTIONAL OLIGORIBONUCLEASE AND PAP PHOSPHATASE NRNA"/>
    <property type="match status" value="1"/>
</dbReference>
<keyword evidence="3" id="KW-0479">Metal-binding</keyword>
<sequence length="299" mass="35608">MDRIYVLWHKIPDTDAIVSSIVFAEYLQALWFDAEAYKLWEINNETRFLLDNVWVRVPETIKTLEPKSKIALVDHNEYTQTIDNIWELEMHFLVDHHKIWSLSTEYPLFIRTEPLCSTSSIVYKLMKSEWIIPSKTSAILMISAILSDSLHFRSPTTQEEDKHIVTRLNQIAWIQDIEKYALEMFNAKSDLWNITIEELIKLDYKEFDFNWKKAWIGTVETTNPGYSMNRKDEILKWLQDIKSRDWLDLILLSIVDILNEKNITFVIWEFEKKVIKDVFSIDTADNLADLWNRLSRKKQ</sequence>
<evidence type="ECO:0000259" key="8">
    <source>
        <dbReference type="SMART" id="SM01131"/>
    </source>
</evidence>
<dbReference type="FunFam" id="3.90.1640.10:FF:000001">
    <property type="entry name" value="Probable manganese-dependent inorganic pyrophosphatase"/>
    <property type="match status" value="1"/>
</dbReference>
<dbReference type="AlphaFoldDB" id="K2GDJ4"/>
<name>K2GDJ4_9BACT</name>
<evidence type="ECO:0000256" key="4">
    <source>
        <dbReference type="ARBA" id="ARBA00022801"/>
    </source>
</evidence>
<dbReference type="InterPro" id="IPR038222">
    <property type="entry name" value="DHHA2_dom_sf"/>
</dbReference>
<dbReference type="InterPro" id="IPR004097">
    <property type="entry name" value="DHHA2"/>
</dbReference>
<evidence type="ECO:0000256" key="6">
    <source>
        <dbReference type="ARBA" id="ARBA00032535"/>
    </source>
</evidence>
<keyword evidence="4" id="KW-0378">Hydrolase</keyword>
<reference evidence="9" key="1">
    <citation type="journal article" date="2012" name="Science">
        <title>Fermentation, hydrogen, and sulfur metabolism in multiple uncultivated bacterial phyla.</title>
        <authorList>
            <person name="Wrighton K.C."/>
            <person name="Thomas B.C."/>
            <person name="Sharon I."/>
            <person name="Miller C.S."/>
            <person name="Castelle C.J."/>
            <person name="VerBerkmoes N.C."/>
            <person name="Wilkins M.J."/>
            <person name="Hettich R.L."/>
            <person name="Lipton M.S."/>
            <person name="Williams K.H."/>
            <person name="Long P.E."/>
            <person name="Banfield J.F."/>
        </authorList>
    </citation>
    <scope>NUCLEOTIDE SEQUENCE [LARGE SCALE GENOMIC DNA]</scope>
</reference>
<dbReference type="SUPFAM" id="SSF64182">
    <property type="entry name" value="DHH phosphoesterases"/>
    <property type="match status" value="1"/>
</dbReference>
<evidence type="ECO:0000256" key="5">
    <source>
        <dbReference type="ARBA" id="ARBA00023211"/>
    </source>
</evidence>
<keyword evidence="5" id="KW-0464">Manganese</keyword>
<dbReference type="NCBIfam" id="NF003877">
    <property type="entry name" value="PRK05427.1"/>
    <property type="match status" value="1"/>
</dbReference>
<dbReference type="EC" id="3.6.1.1" evidence="2"/>
<comment type="catalytic activity">
    <reaction evidence="7">
        <text>diphosphate + H2O = 2 phosphate + H(+)</text>
        <dbReference type="Rhea" id="RHEA:24576"/>
        <dbReference type="ChEBI" id="CHEBI:15377"/>
        <dbReference type="ChEBI" id="CHEBI:15378"/>
        <dbReference type="ChEBI" id="CHEBI:33019"/>
        <dbReference type="ChEBI" id="CHEBI:43474"/>
        <dbReference type="EC" id="3.6.1.1"/>
    </reaction>
</comment>
<evidence type="ECO:0000313" key="9">
    <source>
        <dbReference type="EMBL" id="EKE28339.1"/>
    </source>
</evidence>
<dbReference type="InterPro" id="IPR038763">
    <property type="entry name" value="DHH_sf"/>
</dbReference>
<protein>
    <recommendedName>
        <fullName evidence="2">inorganic diphosphatase</fullName>
        <ecNumber evidence="2">3.6.1.1</ecNumber>
    </recommendedName>
    <alternativeName>
        <fullName evidence="6">Pyrophosphate phospho-hydrolase</fullName>
    </alternativeName>
</protein>
<dbReference type="Gene3D" id="3.90.1640.10">
    <property type="entry name" value="inorganic pyrophosphatase (n-terminal core)"/>
    <property type="match status" value="1"/>
</dbReference>
<dbReference type="EMBL" id="AMFJ01000347">
    <property type="protein sequence ID" value="EKE28339.1"/>
    <property type="molecule type" value="Genomic_DNA"/>
</dbReference>
<dbReference type="GO" id="GO:0046872">
    <property type="term" value="F:metal ion binding"/>
    <property type="evidence" value="ECO:0007669"/>
    <property type="project" value="UniProtKB-KW"/>
</dbReference>
<dbReference type="GO" id="GO:0005737">
    <property type="term" value="C:cytoplasm"/>
    <property type="evidence" value="ECO:0007669"/>
    <property type="project" value="InterPro"/>
</dbReference>
<evidence type="ECO:0000256" key="3">
    <source>
        <dbReference type="ARBA" id="ARBA00022723"/>
    </source>
</evidence>
<dbReference type="InterPro" id="IPR001667">
    <property type="entry name" value="DDH_dom"/>
</dbReference>
<dbReference type="Gene3D" id="3.10.310.20">
    <property type="entry name" value="DHHA2 domain"/>
    <property type="match status" value="1"/>
</dbReference>
<accession>K2GDJ4</accession>
<dbReference type="PANTHER" id="PTHR47618:SF1">
    <property type="entry name" value="BIFUNCTIONAL OLIGORIBONUCLEASE AND PAP PHOSPHATASE NRNA"/>
    <property type="match status" value="1"/>
</dbReference>
<comment type="cofactor">
    <cofactor evidence="1">
        <name>Mn(2+)</name>
        <dbReference type="ChEBI" id="CHEBI:29035"/>
    </cofactor>
</comment>
<evidence type="ECO:0000256" key="1">
    <source>
        <dbReference type="ARBA" id="ARBA00001936"/>
    </source>
</evidence>
<dbReference type="InterPro" id="IPR051319">
    <property type="entry name" value="Oligoribo/pAp-PDE_c-di-AMP_PDE"/>
</dbReference>
<feature type="domain" description="DHHA2" evidence="8">
    <location>
        <begin position="181"/>
        <end position="299"/>
    </location>
</feature>
<dbReference type="SMART" id="SM01131">
    <property type="entry name" value="DHHA2"/>
    <property type="match status" value="1"/>
</dbReference>
<evidence type="ECO:0000256" key="2">
    <source>
        <dbReference type="ARBA" id="ARBA00012146"/>
    </source>
</evidence>
<dbReference type="Pfam" id="PF02833">
    <property type="entry name" value="DHHA2"/>
    <property type="match status" value="1"/>
</dbReference>